<dbReference type="Gene3D" id="6.10.250.650">
    <property type="match status" value="1"/>
</dbReference>
<evidence type="ECO:0000313" key="3">
    <source>
        <dbReference type="Proteomes" id="UP001206128"/>
    </source>
</evidence>
<gene>
    <name evidence="2" type="ORF">LX83_005480</name>
</gene>
<proteinExistence type="predicted"/>
<dbReference type="AlphaFoldDB" id="A0AAE3GI25"/>
<reference evidence="2" key="1">
    <citation type="submission" date="2022-06" db="EMBL/GenBank/DDBJ databases">
        <title>Genomic Encyclopedia of Archaeal and Bacterial Type Strains, Phase II (KMG-II): from individual species to whole genera.</title>
        <authorList>
            <person name="Goeker M."/>
        </authorList>
    </citation>
    <scope>NUCLEOTIDE SEQUENCE</scope>
    <source>
        <strain evidence="2">DSM 43935</strain>
    </source>
</reference>
<dbReference type="RefSeq" id="WP_253776588.1">
    <property type="nucleotide sequence ID" value="NZ_JAMTCK010000014.1"/>
</dbReference>
<dbReference type="InterPro" id="IPR036188">
    <property type="entry name" value="FAD/NAD-bd_sf"/>
</dbReference>
<dbReference type="Proteomes" id="UP001206128">
    <property type="component" value="Unassembled WGS sequence"/>
</dbReference>
<dbReference type="Gene3D" id="3.30.9.40">
    <property type="match status" value="1"/>
</dbReference>
<evidence type="ECO:0000313" key="2">
    <source>
        <dbReference type="EMBL" id="MCP2168602.1"/>
    </source>
</evidence>
<dbReference type="Gene3D" id="3.50.50.60">
    <property type="entry name" value="FAD/NAD(P)-binding domain"/>
    <property type="match status" value="2"/>
</dbReference>
<protein>
    <submittedName>
        <fullName evidence="2">2-polyprenyl-6-methoxyphenol hydroxylase</fullName>
    </submittedName>
</protein>
<accession>A0AAE3GI25</accession>
<name>A0AAE3GI25_9PSEU</name>
<dbReference type="Pfam" id="PF17885">
    <property type="entry name" value="Smoa_sbd"/>
    <property type="match status" value="1"/>
</dbReference>
<dbReference type="SUPFAM" id="SSF51905">
    <property type="entry name" value="FAD/NAD(P)-binding domain"/>
    <property type="match status" value="1"/>
</dbReference>
<sequence>MRKVLIVGAGQSGLQLALSLQEHDYDVTVMSARTPDEIRAGRVLSTQCMFADALAVERAHGLNLWDDVAPRIAGQGLSLGAPDGTRMLNWISAWDNGPAQSIDQRVKMPAWLELFEDRGGKVVIHGVTTSDLNGLASLYELTIVAAGKGELVQLFTRDASRSPFTAPQRALSVSYVHGVESRPDRPGSTDVWMNIVPGVCELINIPGYTLSGPCDIFYVSGAPGGPFDCFADRPGPSEHLARHLELFRQYLPWEYERCRNAELTDARATLVGGYAPVVRHPVGELPSGQFVLGMADVVVANDPITGQGANNAAKCAEAYLRAILEHGDQPFDRAWMQRTFDRYWEHAQYVTRFTNTMLHPPEHVQAILGAAQTNEAVAKRFVNGFNNPTDFQHWLLDPQKTQDYLVSVGAAG</sequence>
<keyword evidence="3" id="KW-1185">Reference proteome</keyword>
<comment type="caution">
    <text evidence="2">The sequence shown here is derived from an EMBL/GenBank/DDBJ whole genome shotgun (WGS) entry which is preliminary data.</text>
</comment>
<dbReference type="InterPro" id="IPR041654">
    <property type="entry name" value="StyA_sbd"/>
</dbReference>
<organism evidence="2 3">
    <name type="scientific">Goodfellowiella coeruleoviolacea</name>
    <dbReference type="NCBI Taxonomy" id="334858"/>
    <lineage>
        <taxon>Bacteria</taxon>
        <taxon>Bacillati</taxon>
        <taxon>Actinomycetota</taxon>
        <taxon>Actinomycetes</taxon>
        <taxon>Pseudonocardiales</taxon>
        <taxon>Pseudonocardiaceae</taxon>
        <taxon>Goodfellowiella</taxon>
    </lineage>
</organism>
<evidence type="ECO:0000259" key="1">
    <source>
        <dbReference type="Pfam" id="PF17885"/>
    </source>
</evidence>
<feature type="domain" description="Styrene monooxygenase StyA putative substrate binding" evidence="1">
    <location>
        <begin position="147"/>
        <end position="257"/>
    </location>
</feature>
<dbReference type="EMBL" id="JAMTCK010000014">
    <property type="protein sequence ID" value="MCP2168602.1"/>
    <property type="molecule type" value="Genomic_DNA"/>
</dbReference>